<evidence type="ECO:0000256" key="1">
    <source>
        <dbReference type="ARBA" id="ARBA00004651"/>
    </source>
</evidence>
<name>A0A5F0K2V9_9GAMM</name>
<evidence type="ECO:0000256" key="5">
    <source>
        <dbReference type="ARBA" id="ARBA00022989"/>
    </source>
</evidence>
<dbReference type="InterPro" id="IPR051907">
    <property type="entry name" value="DoxX-like_oxidoreductase"/>
</dbReference>
<gene>
    <name evidence="8" type="ORF">DRM93_21215</name>
    <name evidence="9" type="ORF">DRM94_21215</name>
</gene>
<organism evidence="9 11">
    <name type="scientific">Aeromonas taiwanensis</name>
    <dbReference type="NCBI Taxonomy" id="633417"/>
    <lineage>
        <taxon>Bacteria</taxon>
        <taxon>Pseudomonadati</taxon>
        <taxon>Pseudomonadota</taxon>
        <taxon>Gammaproteobacteria</taxon>
        <taxon>Aeromonadales</taxon>
        <taxon>Aeromonadaceae</taxon>
        <taxon>Aeromonas</taxon>
    </lineage>
</organism>
<reference evidence="9 11" key="1">
    <citation type="submission" date="2018-06" db="EMBL/GenBank/DDBJ databases">
        <title>Occurrence of a novel blaKPC-2- and qnrS2- harbouring IncP6 plasmid from Aeromonas taiwanensis isolates recovered from the river sediments.</title>
        <authorList>
            <person name="Zheng B."/>
            <person name="Yu X."/>
            <person name="Xiao Y."/>
        </authorList>
    </citation>
    <scope>NUCLEOTIDE SEQUENCE [LARGE SCALE GENOMIC DNA]</scope>
    <source>
        <strain evidence="8 10">1713</strain>
        <strain evidence="9 11">198</strain>
    </source>
</reference>
<evidence type="ECO:0000256" key="2">
    <source>
        <dbReference type="ARBA" id="ARBA00006679"/>
    </source>
</evidence>
<sequence>MTEFPSHPAPQWAARLPCWGSAAVLLLARLWVATVFLRSGWLKLGSWDSTLYLFEFEYRVPLLPWQWAAYVGTATELLLPLFLLAGLFTRPVALLLFGFNIMAVISYPTLWAGGFYDHQLWGWMLLTLVVWGAGPLALDRWRLARRSSPA</sequence>
<feature type="transmembrane region" description="Helical" evidence="7">
    <location>
        <begin position="120"/>
        <end position="138"/>
    </location>
</feature>
<evidence type="ECO:0000256" key="4">
    <source>
        <dbReference type="ARBA" id="ARBA00022692"/>
    </source>
</evidence>
<dbReference type="EMBL" id="QORK01000073">
    <property type="protein sequence ID" value="TFF73488.1"/>
    <property type="molecule type" value="Genomic_DNA"/>
</dbReference>
<evidence type="ECO:0000313" key="8">
    <source>
        <dbReference type="EMBL" id="TFF70435.1"/>
    </source>
</evidence>
<dbReference type="InterPro" id="IPR032808">
    <property type="entry name" value="DoxX"/>
</dbReference>
<dbReference type="PANTHER" id="PTHR33452:SF1">
    <property type="entry name" value="INNER MEMBRANE PROTEIN YPHA-RELATED"/>
    <property type="match status" value="1"/>
</dbReference>
<evidence type="ECO:0000256" key="3">
    <source>
        <dbReference type="ARBA" id="ARBA00022475"/>
    </source>
</evidence>
<evidence type="ECO:0000313" key="10">
    <source>
        <dbReference type="Proteomes" id="UP000297720"/>
    </source>
</evidence>
<feature type="transmembrane region" description="Helical" evidence="7">
    <location>
        <begin position="67"/>
        <end position="85"/>
    </location>
</feature>
<keyword evidence="5 7" id="KW-1133">Transmembrane helix</keyword>
<dbReference type="RefSeq" id="WP_134697292.1">
    <property type="nucleotide sequence ID" value="NZ_QORJ01000073.1"/>
</dbReference>
<comment type="caution">
    <text evidence="9">The sequence shown here is derived from an EMBL/GenBank/DDBJ whole genome shotgun (WGS) entry which is preliminary data.</text>
</comment>
<evidence type="ECO:0000256" key="6">
    <source>
        <dbReference type="ARBA" id="ARBA00023136"/>
    </source>
</evidence>
<dbReference type="PANTHER" id="PTHR33452">
    <property type="entry name" value="OXIDOREDUCTASE CATD-RELATED"/>
    <property type="match status" value="1"/>
</dbReference>
<accession>A0A5F0K2V9</accession>
<comment type="similarity">
    <text evidence="2">Belongs to the DoxX family.</text>
</comment>
<keyword evidence="4 7" id="KW-0812">Transmembrane</keyword>
<feature type="transmembrane region" description="Helical" evidence="7">
    <location>
        <begin position="92"/>
        <end position="114"/>
    </location>
</feature>
<keyword evidence="3" id="KW-1003">Cell membrane</keyword>
<evidence type="ECO:0000313" key="11">
    <source>
        <dbReference type="Proteomes" id="UP000297914"/>
    </source>
</evidence>
<dbReference type="OrthoDB" id="121744at2"/>
<protein>
    <submittedName>
        <fullName evidence="9">DoxX family protein</fullName>
    </submittedName>
</protein>
<comment type="subcellular location">
    <subcellularLocation>
        <location evidence="1">Cell membrane</location>
        <topology evidence="1">Multi-pass membrane protein</topology>
    </subcellularLocation>
</comment>
<dbReference type="Proteomes" id="UP000297914">
    <property type="component" value="Unassembled WGS sequence"/>
</dbReference>
<dbReference type="GO" id="GO:0005886">
    <property type="term" value="C:plasma membrane"/>
    <property type="evidence" value="ECO:0007669"/>
    <property type="project" value="UniProtKB-SubCell"/>
</dbReference>
<evidence type="ECO:0000313" key="9">
    <source>
        <dbReference type="EMBL" id="TFF73488.1"/>
    </source>
</evidence>
<dbReference type="Pfam" id="PF07681">
    <property type="entry name" value="DoxX"/>
    <property type="match status" value="1"/>
</dbReference>
<feature type="transmembrane region" description="Helical" evidence="7">
    <location>
        <begin position="12"/>
        <end position="32"/>
    </location>
</feature>
<dbReference type="EMBL" id="QORL01000073">
    <property type="protein sequence ID" value="TFF70435.1"/>
    <property type="molecule type" value="Genomic_DNA"/>
</dbReference>
<keyword evidence="6 7" id="KW-0472">Membrane</keyword>
<evidence type="ECO:0000256" key="7">
    <source>
        <dbReference type="SAM" id="Phobius"/>
    </source>
</evidence>
<dbReference type="Proteomes" id="UP000297720">
    <property type="component" value="Unassembled WGS sequence"/>
</dbReference>
<keyword evidence="10" id="KW-1185">Reference proteome</keyword>
<proteinExistence type="inferred from homology"/>
<dbReference type="AlphaFoldDB" id="A0A5F0K2V9"/>